<proteinExistence type="inferred from homology"/>
<dbReference type="EMBL" id="JAEPRC010000098">
    <property type="protein sequence ID" value="KAG2209299.1"/>
    <property type="molecule type" value="Genomic_DNA"/>
</dbReference>
<gene>
    <name evidence="4" type="ORF">INT46_003968</name>
</gene>
<protein>
    <recommendedName>
        <fullName evidence="3">AB hydrolase-1 domain-containing protein</fullName>
    </recommendedName>
</protein>
<comment type="similarity">
    <text evidence="1">Belongs to the AB hydrolase superfamily.</text>
</comment>
<evidence type="ECO:0000256" key="1">
    <source>
        <dbReference type="ARBA" id="ARBA00008645"/>
    </source>
</evidence>
<evidence type="ECO:0000313" key="5">
    <source>
        <dbReference type="Proteomes" id="UP000650833"/>
    </source>
</evidence>
<accession>A0A8H7RE52</accession>
<dbReference type="Pfam" id="PF00561">
    <property type="entry name" value="Abhydrolase_1"/>
    <property type="match status" value="1"/>
</dbReference>
<organism evidence="4 5">
    <name type="scientific">Mucor plumbeus</name>
    <dbReference type="NCBI Taxonomy" id="97098"/>
    <lineage>
        <taxon>Eukaryota</taxon>
        <taxon>Fungi</taxon>
        <taxon>Fungi incertae sedis</taxon>
        <taxon>Mucoromycota</taxon>
        <taxon>Mucoromycotina</taxon>
        <taxon>Mucoromycetes</taxon>
        <taxon>Mucorales</taxon>
        <taxon>Mucorineae</taxon>
        <taxon>Mucoraceae</taxon>
        <taxon>Mucor</taxon>
    </lineage>
</organism>
<feature type="domain" description="AB hydrolase-1" evidence="3">
    <location>
        <begin position="43"/>
        <end position="279"/>
    </location>
</feature>
<dbReference type="GO" id="GO:0052689">
    <property type="term" value="F:carboxylic ester hydrolase activity"/>
    <property type="evidence" value="ECO:0007669"/>
    <property type="project" value="TreeGrafter"/>
</dbReference>
<evidence type="ECO:0000259" key="3">
    <source>
        <dbReference type="Pfam" id="PF00561"/>
    </source>
</evidence>
<dbReference type="Gene3D" id="3.40.50.1820">
    <property type="entry name" value="alpha/beta hydrolase"/>
    <property type="match status" value="1"/>
</dbReference>
<reference evidence="4" key="1">
    <citation type="submission" date="2020-12" db="EMBL/GenBank/DDBJ databases">
        <title>Metabolic potential, ecology and presence of endohyphal bacteria is reflected in genomic diversity of Mucoromycotina.</title>
        <authorList>
            <person name="Muszewska A."/>
            <person name="Okrasinska A."/>
            <person name="Steczkiewicz K."/>
            <person name="Drgas O."/>
            <person name="Orlowska M."/>
            <person name="Perlinska-Lenart U."/>
            <person name="Aleksandrzak-Piekarczyk T."/>
            <person name="Szatraj K."/>
            <person name="Zielenkiewicz U."/>
            <person name="Pilsyk S."/>
            <person name="Malc E."/>
            <person name="Mieczkowski P."/>
            <person name="Kruszewska J.S."/>
            <person name="Biernat P."/>
            <person name="Pawlowska J."/>
        </authorList>
    </citation>
    <scope>NUCLEOTIDE SEQUENCE</scope>
    <source>
        <strain evidence="4">CBS 226.32</strain>
    </source>
</reference>
<sequence length="304" mass="35024">MTRRILLNQFKRLYSSSTSKTLPLSFTKYDIPTKDKLISRKQPLIICHGLFGSKQNWRSLAKSISLQCNCEVYTIDARNHGDSPHDEHHTYDLMGSDLLQFIQDHNIKNPMLMGHSMGGKVMMNVSLRNPEIPSKLVVIDMAPIKLQLTREYSDHIEAMRDIQSRKLTKQKEADEILQKFEPDLVVRQFLLTNLKKSKSTGIYQFRIPYDILGRALSQMGGFSFETQPLPDTRQYKGPTLFITGGKSPFRKQFVDHPELIRAQFPNSIIENIEGAGHWGKCEILQTEKPQEFLEIATNFINKRD</sequence>
<dbReference type="AlphaFoldDB" id="A0A8H7RE52"/>
<dbReference type="SUPFAM" id="SSF53474">
    <property type="entry name" value="alpha/beta-Hydrolases"/>
    <property type="match status" value="1"/>
</dbReference>
<name>A0A8H7RE52_9FUNG</name>
<evidence type="ECO:0000313" key="4">
    <source>
        <dbReference type="EMBL" id="KAG2209299.1"/>
    </source>
</evidence>
<dbReference type="Proteomes" id="UP000650833">
    <property type="component" value="Unassembled WGS sequence"/>
</dbReference>
<dbReference type="InterPro" id="IPR029058">
    <property type="entry name" value="AB_hydrolase_fold"/>
</dbReference>
<dbReference type="OrthoDB" id="8119704at2759"/>
<dbReference type="InterPro" id="IPR000073">
    <property type="entry name" value="AB_hydrolase_1"/>
</dbReference>
<comment type="caution">
    <text evidence="4">The sequence shown here is derived from an EMBL/GenBank/DDBJ whole genome shotgun (WGS) entry which is preliminary data.</text>
</comment>
<dbReference type="GO" id="GO:0005739">
    <property type="term" value="C:mitochondrion"/>
    <property type="evidence" value="ECO:0007669"/>
    <property type="project" value="TreeGrafter"/>
</dbReference>
<keyword evidence="5" id="KW-1185">Reference proteome</keyword>
<evidence type="ECO:0000256" key="2">
    <source>
        <dbReference type="ARBA" id="ARBA00022801"/>
    </source>
</evidence>
<dbReference type="PANTHER" id="PTHR46118">
    <property type="entry name" value="PROTEIN ABHD11"/>
    <property type="match status" value="1"/>
</dbReference>
<dbReference type="PANTHER" id="PTHR46118:SF4">
    <property type="entry name" value="PROTEIN ABHD11"/>
    <property type="match status" value="1"/>
</dbReference>
<keyword evidence="2" id="KW-0378">Hydrolase</keyword>